<proteinExistence type="predicted"/>
<dbReference type="Proteomes" id="UP001143474">
    <property type="component" value="Unassembled WGS sequence"/>
</dbReference>
<accession>A0A9W6MB76</accession>
<evidence type="ECO:0008006" key="4">
    <source>
        <dbReference type="Google" id="ProtNLM"/>
    </source>
</evidence>
<comment type="caution">
    <text evidence="2">The sequence shown here is derived from an EMBL/GenBank/DDBJ whole genome shotgun (WGS) entry which is preliminary data.</text>
</comment>
<evidence type="ECO:0000256" key="1">
    <source>
        <dbReference type="SAM" id="MobiDB-lite"/>
    </source>
</evidence>
<reference evidence="2" key="1">
    <citation type="journal article" date="2014" name="Int. J. Syst. Evol. Microbiol.">
        <title>Complete genome sequence of Corynebacterium casei LMG S-19264T (=DSM 44701T), isolated from a smear-ripened cheese.</title>
        <authorList>
            <consortium name="US DOE Joint Genome Institute (JGI-PGF)"/>
            <person name="Walter F."/>
            <person name="Albersmeier A."/>
            <person name="Kalinowski J."/>
            <person name="Ruckert C."/>
        </authorList>
    </citation>
    <scope>NUCLEOTIDE SEQUENCE</scope>
    <source>
        <strain evidence="2">VKM Ac-2007</strain>
    </source>
</reference>
<dbReference type="Gene3D" id="1.10.260.40">
    <property type="entry name" value="lambda repressor-like DNA-binding domains"/>
    <property type="match status" value="1"/>
</dbReference>
<protein>
    <recommendedName>
        <fullName evidence="4">XRE family transcriptional regulator</fullName>
    </recommendedName>
</protein>
<keyword evidence="3" id="KW-1185">Reference proteome</keyword>
<dbReference type="InterPro" id="IPR010982">
    <property type="entry name" value="Lambda_DNA-bd_dom_sf"/>
</dbReference>
<feature type="compositionally biased region" description="Low complexity" evidence="1">
    <location>
        <begin position="154"/>
        <end position="166"/>
    </location>
</feature>
<dbReference type="EMBL" id="BSEV01000001">
    <property type="protein sequence ID" value="GLK07510.1"/>
    <property type="molecule type" value="Genomic_DNA"/>
</dbReference>
<evidence type="ECO:0000313" key="3">
    <source>
        <dbReference type="Proteomes" id="UP001143474"/>
    </source>
</evidence>
<dbReference type="InterPro" id="IPR001387">
    <property type="entry name" value="Cro/C1-type_HTH"/>
</dbReference>
<organism evidence="2 3">
    <name type="scientific">Streptosporangium carneum</name>
    <dbReference type="NCBI Taxonomy" id="47481"/>
    <lineage>
        <taxon>Bacteria</taxon>
        <taxon>Bacillati</taxon>
        <taxon>Actinomycetota</taxon>
        <taxon>Actinomycetes</taxon>
        <taxon>Streptosporangiales</taxon>
        <taxon>Streptosporangiaceae</taxon>
        <taxon>Streptosporangium</taxon>
    </lineage>
</organism>
<dbReference type="CDD" id="cd00093">
    <property type="entry name" value="HTH_XRE"/>
    <property type="match status" value="1"/>
</dbReference>
<sequence length="523" mass="57788">MRRDSAYGSRFLFSHHICRNYLADRLDQRRLEEIETSPAPRGAAMKNAPFWALRLRAGRRDKFWSQRDMARALMNAADGRVRDGLPGRDSITRMIRDWEAGRHKPKDPYRLLYCRVLGLDEDELFCDDVAGLTQRGPSTEADLVEESPTESRRLLPLPLPTSATSSYASEKMGDPLTLAWTVGRLDQRMDRRALLQLAATVTTSTVLDPAERLLRALAGDHRPDNVTVSHLESRTRGFHRLEENFPAHALYPALMTHLSEISTLLESGPSEALRKRLAVTAGESAVLAGWFAWELGDTRQAVSLSRLVGMAAKQGHDPATAAVWTGYRTYMTGGDGAYSVRLAKTALERLGEAAPATQAWLLARLAEDAALLGDRNTALNAIARAEEVYATADINDRPWTCFLDAARFASMKLAVYTRIRHEEKSFMALDGITASLGAEPEIKKLCVVKADMAIARIRVGDIKEGIDHARSSLAATDAMASPLGWDRLGQVAKELRESRTAAAREFHAEYAATRPTATPPSLL</sequence>
<dbReference type="GO" id="GO:0003677">
    <property type="term" value="F:DNA binding"/>
    <property type="evidence" value="ECO:0007669"/>
    <property type="project" value="InterPro"/>
</dbReference>
<feature type="region of interest" description="Disordered" evidence="1">
    <location>
        <begin position="137"/>
        <end position="168"/>
    </location>
</feature>
<dbReference type="AlphaFoldDB" id="A0A9W6MB76"/>
<reference evidence="2" key="2">
    <citation type="submission" date="2023-01" db="EMBL/GenBank/DDBJ databases">
        <authorList>
            <person name="Sun Q."/>
            <person name="Evtushenko L."/>
        </authorList>
    </citation>
    <scope>NUCLEOTIDE SEQUENCE</scope>
    <source>
        <strain evidence="2">VKM Ac-2007</strain>
    </source>
</reference>
<gene>
    <name evidence="2" type="ORF">GCM10017600_09150</name>
</gene>
<name>A0A9W6MB76_9ACTN</name>
<evidence type="ECO:0000313" key="2">
    <source>
        <dbReference type="EMBL" id="GLK07510.1"/>
    </source>
</evidence>